<proteinExistence type="predicted"/>
<accession>A0A0C3FAZ4</accession>
<keyword evidence="2" id="KW-1185">Reference proteome</keyword>
<reference evidence="1 2" key="1">
    <citation type="submission" date="2014-04" db="EMBL/GenBank/DDBJ databases">
        <authorList>
            <consortium name="DOE Joint Genome Institute"/>
            <person name="Kuo A."/>
            <person name="Tarkka M."/>
            <person name="Buscot F."/>
            <person name="Kohler A."/>
            <person name="Nagy L.G."/>
            <person name="Floudas D."/>
            <person name="Copeland A."/>
            <person name="Barry K.W."/>
            <person name="Cichocki N."/>
            <person name="Veneault-Fourrey C."/>
            <person name="LaButti K."/>
            <person name="Lindquist E.A."/>
            <person name="Lipzen A."/>
            <person name="Lundell T."/>
            <person name="Morin E."/>
            <person name="Murat C."/>
            <person name="Sun H."/>
            <person name="Tunlid A."/>
            <person name="Henrissat B."/>
            <person name="Grigoriev I.V."/>
            <person name="Hibbett D.S."/>
            <person name="Martin F."/>
            <person name="Nordberg H.P."/>
            <person name="Cantor M.N."/>
            <person name="Hua S.X."/>
        </authorList>
    </citation>
    <scope>NUCLEOTIDE SEQUENCE [LARGE SCALE GENOMIC DNA]</scope>
    <source>
        <strain evidence="1 2">F 1598</strain>
    </source>
</reference>
<organism evidence="1 2">
    <name type="scientific">Piloderma croceum (strain F 1598)</name>
    <dbReference type="NCBI Taxonomy" id="765440"/>
    <lineage>
        <taxon>Eukaryota</taxon>
        <taxon>Fungi</taxon>
        <taxon>Dikarya</taxon>
        <taxon>Basidiomycota</taxon>
        <taxon>Agaricomycotina</taxon>
        <taxon>Agaricomycetes</taxon>
        <taxon>Agaricomycetidae</taxon>
        <taxon>Atheliales</taxon>
        <taxon>Atheliaceae</taxon>
        <taxon>Piloderma</taxon>
    </lineage>
</organism>
<dbReference type="Proteomes" id="UP000054166">
    <property type="component" value="Unassembled WGS sequence"/>
</dbReference>
<dbReference type="HOGENOM" id="CLU_858205_0_0_1"/>
<gene>
    <name evidence="1" type="ORF">PILCRDRAFT_796614</name>
</gene>
<dbReference type="AlphaFoldDB" id="A0A0C3FAZ4"/>
<evidence type="ECO:0000313" key="1">
    <source>
        <dbReference type="EMBL" id="KIM77044.1"/>
    </source>
</evidence>
<protein>
    <submittedName>
        <fullName evidence="1">Uncharacterized protein</fullName>
    </submittedName>
</protein>
<evidence type="ECO:0000313" key="2">
    <source>
        <dbReference type="Proteomes" id="UP000054166"/>
    </source>
</evidence>
<name>A0A0C3FAZ4_PILCF</name>
<dbReference type="InParanoid" id="A0A0C3FAZ4"/>
<dbReference type="EMBL" id="KN833029">
    <property type="protein sequence ID" value="KIM77044.1"/>
    <property type="molecule type" value="Genomic_DNA"/>
</dbReference>
<reference evidence="2" key="2">
    <citation type="submission" date="2015-01" db="EMBL/GenBank/DDBJ databases">
        <title>Evolutionary Origins and Diversification of the Mycorrhizal Mutualists.</title>
        <authorList>
            <consortium name="DOE Joint Genome Institute"/>
            <consortium name="Mycorrhizal Genomics Consortium"/>
            <person name="Kohler A."/>
            <person name="Kuo A."/>
            <person name="Nagy L.G."/>
            <person name="Floudas D."/>
            <person name="Copeland A."/>
            <person name="Barry K.W."/>
            <person name="Cichocki N."/>
            <person name="Veneault-Fourrey C."/>
            <person name="LaButti K."/>
            <person name="Lindquist E.A."/>
            <person name="Lipzen A."/>
            <person name="Lundell T."/>
            <person name="Morin E."/>
            <person name="Murat C."/>
            <person name="Riley R."/>
            <person name="Ohm R."/>
            <person name="Sun H."/>
            <person name="Tunlid A."/>
            <person name="Henrissat B."/>
            <person name="Grigoriev I.V."/>
            <person name="Hibbett D.S."/>
            <person name="Martin F."/>
        </authorList>
    </citation>
    <scope>NUCLEOTIDE SEQUENCE [LARGE SCALE GENOMIC DNA]</scope>
    <source>
        <strain evidence="2">F 1598</strain>
    </source>
</reference>
<sequence length="324" mass="37248">MSGVAKIVPNDSRLADDSRCHNARNVFVGGEPMEISRCLIDDARNNNTILPCEQKGIFAYLQAHHITSFANCDGPTHWQRLRSYSAENACEKFLRDNYTHYALAAAWRPKYQQWAQDSLATIVDGKERLRSYSVENACEKFLRDTSPYYTHYALAAAWRPKYQQWAQDSLATIVDGRIWILACLPQCTRVAKIDRWGKDLGAKLFLDRRYLCWQVYTSYMFRTCFEKDVVRDGDRGLGLVVRRKLEFMVATHKVQQAQVSKQQLEALAQSIPQLLQMLDREYSAGRLLKVKTPTPFADLIRQTDVMAFAIRPPDCVKAVHIRTS</sequence>